<feature type="compositionally biased region" description="Polar residues" evidence="2">
    <location>
        <begin position="518"/>
        <end position="532"/>
    </location>
</feature>
<dbReference type="InterPro" id="IPR008907">
    <property type="entry name" value="TPP/p25"/>
</dbReference>
<accession>A0ABP1FS03</accession>
<comment type="caution">
    <text evidence="3">The sequence shown here is derived from an EMBL/GenBank/DDBJ whole genome shotgun (WGS) entry which is preliminary data.</text>
</comment>
<dbReference type="Pfam" id="PF05517">
    <property type="entry name" value="p25-alpha"/>
    <property type="match status" value="2"/>
</dbReference>
<feature type="region of interest" description="Disordered" evidence="2">
    <location>
        <begin position="496"/>
        <end position="538"/>
    </location>
</feature>
<evidence type="ECO:0000256" key="2">
    <source>
        <dbReference type="SAM" id="MobiDB-lite"/>
    </source>
</evidence>
<feature type="region of interest" description="Disordered" evidence="2">
    <location>
        <begin position="552"/>
        <end position="575"/>
    </location>
</feature>
<feature type="compositionally biased region" description="Low complexity" evidence="2">
    <location>
        <begin position="564"/>
        <end position="575"/>
    </location>
</feature>
<reference evidence="3 4" key="1">
    <citation type="submission" date="2024-06" db="EMBL/GenBank/DDBJ databases">
        <authorList>
            <person name="Kraege A."/>
            <person name="Thomma B."/>
        </authorList>
    </citation>
    <scope>NUCLEOTIDE SEQUENCE [LARGE SCALE GENOMIC DNA]</scope>
</reference>
<dbReference type="SUPFAM" id="SSF47473">
    <property type="entry name" value="EF-hand"/>
    <property type="match status" value="2"/>
</dbReference>
<dbReference type="Gene3D" id="1.10.238.10">
    <property type="entry name" value="EF-hand"/>
    <property type="match status" value="2"/>
</dbReference>
<sequence>MKALFVGKKLHTPKRSVEKWGSAEIQRWTANAGLSSYADFLANKGGMGLLGLTQLDIYEMAHSNNDAAQLLSELNALHSREGTGVNLLSAVPGTEENKRQAVDSDPQAPGMASSACFDSLAAHLGELGITGQGLETAAQGSPLVGPFIGGLWDLHTSAMAAKGFRRSWLELDAFLLNILRVCDAEGRRLAAVGGALLRKLLDLIARAKAFVEPCCDPGWLALMISEESVDTFVAVHNAMLQVLKEEHLDVLPNGSHLSFGSYQEESRPLRRLLKQVGGGSIQGGLLAVQQDPNAMRELANALCIDTKILLRELQTTSVSADMAADAMASVVITAPSKTASKEGTAQEDMYGKQHTDGTEGASLEPVLEKDLLKAYCSFASFGAREHTEEMDGAKFAKLCRDSKLLSSAVTASDADLYFAKVKTKGARKITFPQFVEALSLIAGKRGVSLREAAQTVVAANGPAVSGTKADYVKFHDDKSTYTGVYKKGGPSCVDPGKQLSDLVDRSSGEAKSRKKASQEVSPLQTATCNSVGPTRRPAPVITTLLPATSGSALESPNGCGGVTSPQSVSSGSAMASRRRSSIAGTPESAYTGDKLQGAWDAGTDDELYAAFRAFASFGSGTPKASTQPKACELDGKGFVKMCRDSGLTDSRLTTTAIDLIFSRVRGKGARKIDFGAFERALPLLAEQKGVSAEEVRRCIVLSEGPRRNSSVTPDFVRLHDDKTTFTGVYAKGGPSTVDKRITAATNTDRSATSKAFS</sequence>
<dbReference type="PANTHER" id="PTHR12932:SF9">
    <property type="entry name" value="TUBULIN POLYMERIZATION-PROMOTING PROTEIN HOMOLOG"/>
    <property type="match status" value="1"/>
</dbReference>
<dbReference type="InterPro" id="IPR013761">
    <property type="entry name" value="SAM/pointed_sf"/>
</dbReference>
<dbReference type="Gene3D" id="1.10.150.50">
    <property type="entry name" value="Transcription Factor, Ets-1"/>
    <property type="match status" value="1"/>
</dbReference>
<feature type="region of interest" description="Disordered" evidence="2">
    <location>
        <begin position="337"/>
        <end position="360"/>
    </location>
</feature>
<dbReference type="InterPro" id="IPR011992">
    <property type="entry name" value="EF-hand-dom_pair"/>
</dbReference>
<comment type="similarity">
    <text evidence="1">Belongs to the TPPP family.</text>
</comment>
<name>A0ABP1FS03_9CHLO</name>
<organism evidence="3 4">
    <name type="scientific">Coccomyxa viridis</name>
    <dbReference type="NCBI Taxonomy" id="1274662"/>
    <lineage>
        <taxon>Eukaryota</taxon>
        <taxon>Viridiplantae</taxon>
        <taxon>Chlorophyta</taxon>
        <taxon>core chlorophytes</taxon>
        <taxon>Trebouxiophyceae</taxon>
        <taxon>Trebouxiophyceae incertae sedis</taxon>
        <taxon>Coccomyxaceae</taxon>
        <taxon>Coccomyxa</taxon>
    </lineage>
</organism>
<evidence type="ECO:0000256" key="1">
    <source>
        <dbReference type="ARBA" id="ARBA00010994"/>
    </source>
</evidence>
<gene>
    <name evidence="3" type="primary">g5113</name>
    <name evidence="3" type="ORF">VP750_LOCUS4369</name>
</gene>
<evidence type="ECO:0000313" key="4">
    <source>
        <dbReference type="Proteomes" id="UP001497392"/>
    </source>
</evidence>
<proteinExistence type="inferred from homology"/>
<protein>
    <submittedName>
        <fullName evidence="3">G5113 protein</fullName>
    </submittedName>
</protein>
<dbReference type="PANTHER" id="PTHR12932">
    <property type="entry name" value="P25 ALPHA-RELATED"/>
    <property type="match status" value="1"/>
</dbReference>
<keyword evidence="4" id="KW-1185">Reference proteome</keyword>
<evidence type="ECO:0000313" key="3">
    <source>
        <dbReference type="EMBL" id="CAL5222710.1"/>
    </source>
</evidence>
<feature type="compositionally biased region" description="Basic and acidic residues" evidence="2">
    <location>
        <begin position="502"/>
        <end position="511"/>
    </location>
</feature>
<dbReference type="EMBL" id="CAXHTA020000007">
    <property type="protein sequence ID" value="CAL5222710.1"/>
    <property type="molecule type" value="Genomic_DNA"/>
</dbReference>
<dbReference type="Proteomes" id="UP001497392">
    <property type="component" value="Unassembled WGS sequence"/>
</dbReference>